<dbReference type="EMBL" id="LR797323">
    <property type="protein sequence ID" value="CAB4202344.1"/>
    <property type="molecule type" value="Genomic_DNA"/>
</dbReference>
<protein>
    <submittedName>
        <fullName evidence="1">Uncharacterized protein</fullName>
    </submittedName>
</protein>
<evidence type="ECO:0000313" key="1">
    <source>
        <dbReference type="EMBL" id="CAB4202344.1"/>
    </source>
</evidence>
<accession>A0A6J5S4U6</accession>
<proteinExistence type="predicted"/>
<sequence>MRKKVSNANEIFSSEHIAQALQRLDIAPGNFHRPYKYTTPAGTFISLGQVAAVYNISAQAAKLRFKNFNLPDWTVDRA</sequence>
<gene>
    <name evidence="1" type="ORF">UFOVP1369_10</name>
</gene>
<reference evidence="1" key="1">
    <citation type="submission" date="2020-05" db="EMBL/GenBank/DDBJ databases">
        <authorList>
            <person name="Chiriac C."/>
            <person name="Salcher M."/>
            <person name="Ghai R."/>
            <person name="Kavagutti S V."/>
        </authorList>
    </citation>
    <scope>NUCLEOTIDE SEQUENCE</scope>
</reference>
<name>A0A6J5S4U6_9CAUD</name>
<organism evidence="1">
    <name type="scientific">uncultured Caudovirales phage</name>
    <dbReference type="NCBI Taxonomy" id="2100421"/>
    <lineage>
        <taxon>Viruses</taxon>
        <taxon>Duplodnaviria</taxon>
        <taxon>Heunggongvirae</taxon>
        <taxon>Uroviricota</taxon>
        <taxon>Caudoviricetes</taxon>
        <taxon>Peduoviridae</taxon>
        <taxon>Maltschvirus</taxon>
        <taxon>Maltschvirus maltsch</taxon>
    </lineage>
</organism>